<protein>
    <submittedName>
        <fullName evidence="1">2490_t:CDS:1</fullName>
    </submittedName>
</protein>
<dbReference type="Proteomes" id="UP000789860">
    <property type="component" value="Unassembled WGS sequence"/>
</dbReference>
<keyword evidence="2" id="KW-1185">Reference proteome</keyword>
<organism evidence="1 2">
    <name type="scientific">Scutellospora calospora</name>
    <dbReference type="NCBI Taxonomy" id="85575"/>
    <lineage>
        <taxon>Eukaryota</taxon>
        <taxon>Fungi</taxon>
        <taxon>Fungi incertae sedis</taxon>
        <taxon>Mucoromycota</taxon>
        <taxon>Glomeromycotina</taxon>
        <taxon>Glomeromycetes</taxon>
        <taxon>Diversisporales</taxon>
        <taxon>Gigasporaceae</taxon>
        <taxon>Scutellospora</taxon>
    </lineage>
</organism>
<evidence type="ECO:0000313" key="2">
    <source>
        <dbReference type="Proteomes" id="UP000789860"/>
    </source>
</evidence>
<accession>A0ACA9LZD1</accession>
<name>A0ACA9LZD1_9GLOM</name>
<gene>
    <name evidence="1" type="ORF">SCALOS_LOCUS5154</name>
</gene>
<sequence>MNLVVIPSSCTSKLQPLDVAINKSFKSKEYYNTWISSMIHTFMLSGHIKRPSYSTVATWVRDSWNRIDTDLIRRSFKYCEISIQTDSSEDDMLFDYNSLLEQNEDIDVDDNEYSNKYSEDDEYRNEWNIIHDSYNNNADEENNNNK</sequence>
<reference evidence="1" key="1">
    <citation type="submission" date="2021-06" db="EMBL/GenBank/DDBJ databases">
        <authorList>
            <person name="Kallberg Y."/>
            <person name="Tangrot J."/>
            <person name="Rosling A."/>
        </authorList>
    </citation>
    <scope>NUCLEOTIDE SEQUENCE</scope>
    <source>
        <strain evidence="1">AU212A</strain>
    </source>
</reference>
<evidence type="ECO:0000313" key="1">
    <source>
        <dbReference type="EMBL" id="CAG8550322.1"/>
    </source>
</evidence>
<proteinExistence type="predicted"/>
<dbReference type="EMBL" id="CAJVPM010007943">
    <property type="protein sequence ID" value="CAG8550322.1"/>
    <property type="molecule type" value="Genomic_DNA"/>
</dbReference>
<comment type="caution">
    <text evidence="1">The sequence shown here is derived from an EMBL/GenBank/DDBJ whole genome shotgun (WGS) entry which is preliminary data.</text>
</comment>